<evidence type="ECO:0000313" key="3">
    <source>
        <dbReference type="Proteomes" id="UP000315344"/>
    </source>
</evidence>
<comment type="caution">
    <text evidence="2">The sequence shown here is derived from an EMBL/GenBank/DDBJ whole genome shotgun (WGS) entry which is preliminary data.</text>
</comment>
<name>A0A533I0X3_PARDE</name>
<feature type="region of interest" description="Disordered" evidence="1">
    <location>
        <begin position="1"/>
        <end position="20"/>
    </location>
</feature>
<evidence type="ECO:0000256" key="1">
    <source>
        <dbReference type="SAM" id="MobiDB-lite"/>
    </source>
</evidence>
<dbReference type="EMBL" id="VAFL01000022">
    <property type="protein sequence ID" value="TKW64683.1"/>
    <property type="molecule type" value="Genomic_DNA"/>
</dbReference>
<dbReference type="AlphaFoldDB" id="A0A533I0X3"/>
<accession>A0A533I0X3</accession>
<protein>
    <submittedName>
        <fullName evidence="2">KorC repressor protein</fullName>
    </submittedName>
</protein>
<evidence type="ECO:0000313" key="2">
    <source>
        <dbReference type="EMBL" id="TKW64683.1"/>
    </source>
</evidence>
<dbReference type="Proteomes" id="UP000315344">
    <property type="component" value="Unassembled WGS sequence"/>
</dbReference>
<proteinExistence type="predicted"/>
<reference evidence="2 3" key="1">
    <citation type="journal article" date="2017" name="Nat. Commun.">
        <title>In situ click chemistry generation of cyclooxygenase-2 inhibitors.</title>
        <authorList>
            <person name="Bhardwaj A."/>
            <person name="Kaur J."/>
            <person name="Wuest M."/>
            <person name="Wuest F."/>
        </authorList>
    </citation>
    <scope>NUCLEOTIDE SEQUENCE [LARGE SCALE GENOMIC DNA]</scope>
    <source>
        <strain evidence="2">S2_012_000_R3_94</strain>
    </source>
</reference>
<gene>
    <name evidence="2" type="ORF">DI616_18030</name>
</gene>
<sequence>MTNPNVRPECLRPADDGWEPPTPAEVRAIIAEAGLTGSGVARFLGISSKGSRVIRRWAGGEDRIPYSAWALLCDKAGYRRIWERQTGQDFSG</sequence>
<organism evidence="2 3">
    <name type="scientific">Paracoccus denitrificans</name>
    <dbReference type="NCBI Taxonomy" id="266"/>
    <lineage>
        <taxon>Bacteria</taxon>
        <taxon>Pseudomonadati</taxon>
        <taxon>Pseudomonadota</taxon>
        <taxon>Alphaproteobacteria</taxon>
        <taxon>Rhodobacterales</taxon>
        <taxon>Paracoccaceae</taxon>
        <taxon>Paracoccus</taxon>
    </lineage>
</organism>